<reference evidence="1" key="2">
    <citation type="journal article" date="2015" name="Data Brief">
        <title>Shoot transcriptome of the giant reed, Arundo donax.</title>
        <authorList>
            <person name="Barrero R.A."/>
            <person name="Guerrero F.D."/>
            <person name="Moolhuijzen P."/>
            <person name="Goolsby J.A."/>
            <person name="Tidwell J."/>
            <person name="Bellgard S.E."/>
            <person name="Bellgard M.I."/>
        </authorList>
    </citation>
    <scope>NUCLEOTIDE SEQUENCE</scope>
    <source>
        <tissue evidence="1">Shoot tissue taken approximately 20 cm above the soil surface</tissue>
    </source>
</reference>
<organism evidence="1">
    <name type="scientific">Arundo donax</name>
    <name type="common">Giant reed</name>
    <name type="synonym">Donax arundinaceus</name>
    <dbReference type="NCBI Taxonomy" id="35708"/>
    <lineage>
        <taxon>Eukaryota</taxon>
        <taxon>Viridiplantae</taxon>
        <taxon>Streptophyta</taxon>
        <taxon>Embryophyta</taxon>
        <taxon>Tracheophyta</taxon>
        <taxon>Spermatophyta</taxon>
        <taxon>Magnoliopsida</taxon>
        <taxon>Liliopsida</taxon>
        <taxon>Poales</taxon>
        <taxon>Poaceae</taxon>
        <taxon>PACMAD clade</taxon>
        <taxon>Arundinoideae</taxon>
        <taxon>Arundineae</taxon>
        <taxon>Arundo</taxon>
    </lineage>
</organism>
<reference evidence="1" key="1">
    <citation type="submission" date="2014-09" db="EMBL/GenBank/DDBJ databases">
        <authorList>
            <person name="Magalhaes I.L.F."/>
            <person name="Oliveira U."/>
            <person name="Santos F.R."/>
            <person name="Vidigal T.H.D.A."/>
            <person name="Brescovit A.D."/>
            <person name="Santos A.J."/>
        </authorList>
    </citation>
    <scope>NUCLEOTIDE SEQUENCE</scope>
    <source>
        <tissue evidence="1">Shoot tissue taken approximately 20 cm above the soil surface</tissue>
    </source>
</reference>
<protein>
    <submittedName>
        <fullName evidence="1">Uncharacterized protein</fullName>
    </submittedName>
</protein>
<accession>A0A0A9AP56</accession>
<name>A0A0A9AP56_ARUDO</name>
<dbReference type="EMBL" id="GBRH01249008">
    <property type="protein sequence ID" value="JAD48887.1"/>
    <property type="molecule type" value="Transcribed_RNA"/>
</dbReference>
<proteinExistence type="predicted"/>
<evidence type="ECO:0000313" key="1">
    <source>
        <dbReference type="EMBL" id="JAD48887.1"/>
    </source>
</evidence>
<sequence length="15" mass="1771">MRQLLRLLWPCATGI</sequence>